<feature type="transmembrane region" description="Helical" evidence="1">
    <location>
        <begin position="16"/>
        <end position="34"/>
    </location>
</feature>
<feature type="transmembrane region" description="Helical" evidence="1">
    <location>
        <begin position="87"/>
        <end position="106"/>
    </location>
</feature>
<keyword evidence="1" id="KW-0812">Transmembrane</keyword>
<organism evidence="2 3">
    <name type="scientific">Gulosibacter faecalis</name>
    <dbReference type="NCBI Taxonomy" id="272240"/>
    <lineage>
        <taxon>Bacteria</taxon>
        <taxon>Bacillati</taxon>
        <taxon>Actinomycetota</taxon>
        <taxon>Actinomycetes</taxon>
        <taxon>Micrococcales</taxon>
        <taxon>Microbacteriaceae</taxon>
        <taxon>Gulosibacter</taxon>
    </lineage>
</organism>
<accession>A0ABW5V030</accession>
<evidence type="ECO:0000256" key="1">
    <source>
        <dbReference type="SAM" id="Phobius"/>
    </source>
</evidence>
<dbReference type="RefSeq" id="WP_110463833.1">
    <property type="nucleotide sequence ID" value="NZ_JBHUNE010000007.1"/>
</dbReference>
<evidence type="ECO:0000313" key="2">
    <source>
        <dbReference type="EMBL" id="MFD2758781.1"/>
    </source>
</evidence>
<dbReference type="EMBL" id="JBHUNE010000007">
    <property type="protein sequence ID" value="MFD2758781.1"/>
    <property type="molecule type" value="Genomic_DNA"/>
</dbReference>
<dbReference type="InterPro" id="IPR011737">
    <property type="entry name" value="CHP02206_TP0381"/>
</dbReference>
<sequence length="252" mass="27617">MAPAPIGHMPAYGAEHLSVLAITVVLAVALPLLADRQRRAPRLDRALTASGWALLVVAVFWLAWGFLPANWNLAESLPFHFSDGLRIFAAVALITRAPWAVLIAYYWGFTLNLMSLLTPDLNYFVAPALEFTLYWVLHVAVLLVPLVLMVGVGLRPTWRGYALTLTLTCGWAALAMLVNSLTGANYGYLAHAPRGASLLDALGPWPTYLLWELALVAVVWALMTWPFTTRRSLAATEPVGSGRWLRVVSASR</sequence>
<proteinExistence type="predicted"/>
<protein>
    <submittedName>
        <fullName evidence="2">TIGR02206 family membrane protein</fullName>
    </submittedName>
</protein>
<keyword evidence="3" id="KW-1185">Reference proteome</keyword>
<keyword evidence="1" id="KW-0472">Membrane</keyword>
<dbReference type="NCBIfam" id="TIGR02206">
    <property type="entry name" value="intg_mem_TP0381"/>
    <property type="match status" value="1"/>
</dbReference>
<name>A0ABW5V030_9MICO</name>
<gene>
    <name evidence="2" type="ORF">ACFSW7_10380</name>
</gene>
<feature type="transmembrane region" description="Helical" evidence="1">
    <location>
        <begin position="208"/>
        <end position="227"/>
    </location>
</feature>
<feature type="transmembrane region" description="Helical" evidence="1">
    <location>
        <begin position="46"/>
        <end position="67"/>
    </location>
</feature>
<comment type="caution">
    <text evidence="2">The sequence shown here is derived from an EMBL/GenBank/DDBJ whole genome shotgun (WGS) entry which is preliminary data.</text>
</comment>
<evidence type="ECO:0000313" key="3">
    <source>
        <dbReference type="Proteomes" id="UP001597492"/>
    </source>
</evidence>
<reference evidence="3" key="1">
    <citation type="journal article" date="2019" name="Int. J. Syst. Evol. Microbiol.">
        <title>The Global Catalogue of Microorganisms (GCM) 10K type strain sequencing project: providing services to taxonomists for standard genome sequencing and annotation.</title>
        <authorList>
            <consortium name="The Broad Institute Genomics Platform"/>
            <consortium name="The Broad Institute Genome Sequencing Center for Infectious Disease"/>
            <person name="Wu L."/>
            <person name="Ma J."/>
        </authorList>
    </citation>
    <scope>NUCLEOTIDE SEQUENCE [LARGE SCALE GENOMIC DNA]</scope>
    <source>
        <strain evidence="3">TISTR 1514</strain>
    </source>
</reference>
<feature type="transmembrane region" description="Helical" evidence="1">
    <location>
        <begin position="161"/>
        <end position="188"/>
    </location>
</feature>
<dbReference type="Proteomes" id="UP001597492">
    <property type="component" value="Unassembled WGS sequence"/>
</dbReference>
<feature type="transmembrane region" description="Helical" evidence="1">
    <location>
        <begin position="135"/>
        <end position="154"/>
    </location>
</feature>
<dbReference type="Pfam" id="PF14808">
    <property type="entry name" value="TMEM164"/>
    <property type="match status" value="1"/>
</dbReference>
<keyword evidence="1" id="KW-1133">Transmembrane helix</keyword>